<organism evidence="2 3">
    <name type="scientific">Devosia enhydra</name>
    <dbReference type="NCBI Taxonomy" id="665118"/>
    <lineage>
        <taxon>Bacteria</taxon>
        <taxon>Pseudomonadati</taxon>
        <taxon>Pseudomonadota</taxon>
        <taxon>Alphaproteobacteria</taxon>
        <taxon>Hyphomicrobiales</taxon>
        <taxon>Devosiaceae</taxon>
        <taxon>Devosia</taxon>
    </lineage>
</organism>
<dbReference type="CDD" id="cd17511">
    <property type="entry name" value="YbjN_AmyR-like"/>
    <property type="match status" value="1"/>
</dbReference>
<dbReference type="EMBL" id="FPKU01000001">
    <property type="protein sequence ID" value="SFZ81084.1"/>
    <property type="molecule type" value="Genomic_DNA"/>
</dbReference>
<feature type="chain" id="PRO_5013154193" evidence="1">
    <location>
        <begin position="26"/>
        <end position="160"/>
    </location>
</feature>
<proteinExistence type="predicted"/>
<protein>
    <submittedName>
        <fullName evidence="2">Putative sensory transduction regulator</fullName>
    </submittedName>
</protein>
<name>A0A1K2HT05_9HYPH</name>
<dbReference type="InterPro" id="IPR019660">
    <property type="entry name" value="Put_sensory_transdc_reg_YbjN"/>
</dbReference>
<dbReference type="Proteomes" id="UP000183447">
    <property type="component" value="Unassembled WGS sequence"/>
</dbReference>
<reference evidence="2 3" key="1">
    <citation type="submission" date="2016-11" db="EMBL/GenBank/DDBJ databases">
        <authorList>
            <person name="Jaros S."/>
            <person name="Januszkiewicz K."/>
            <person name="Wedrychowicz H."/>
        </authorList>
    </citation>
    <scope>NUCLEOTIDE SEQUENCE [LARGE SCALE GENOMIC DNA]</scope>
    <source>
        <strain evidence="2 3">ATCC 23634</strain>
    </source>
</reference>
<evidence type="ECO:0000313" key="3">
    <source>
        <dbReference type="Proteomes" id="UP000183447"/>
    </source>
</evidence>
<accession>A0A1K2HT05</accession>
<keyword evidence="1" id="KW-0732">Signal</keyword>
<gene>
    <name evidence="2" type="ORF">SAMN02983003_0303</name>
</gene>
<feature type="signal peptide" evidence="1">
    <location>
        <begin position="1"/>
        <end position="25"/>
    </location>
</feature>
<keyword evidence="3" id="KW-1185">Reference proteome</keyword>
<dbReference type="AlphaFoldDB" id="A0A1K2HT05"/>
<evidence type="ECO:0000313" key="2">
    <source>
        <dbReference type="EMBL" id="SFZ81084.1"/>
    </source>
</evidence>
<sequence>MQHKMASVALLLASIALPSSVQAQAAGEQIIDGGAVDTVLAIAQRHGDATREHQMNGNPGISGRMADTDYYIYFVNCDSEGVCEDINFYAGFSESQPTLESINEWNRDRRFGKAYIDYEDDAVIEMDINLEYGVTADNLDAGFLVWETVLTEFRTHIGYE</sequence>
<dbReference type="STRING" id="665118.SAMN02983003_0303"/>
<evidence type="ECO:0000256" key="1">
    <source>
        <dbReference type="SAM" id="SignalP"/>
    </source>
</evidence>
<dbReference type="Pfam" id="PF10722">
    <property type="entry name" value="YbjN"/>
    <property type="match status" value="1"/>
</dbReference>